<proteinExistence type="predicted"/>
<comment type="caution">
    <text evidence="1">The sequence shown here is derived from an EMBL/GenBank/DDBJ whole genome shotgun (WGS) entry which is preliminary data.</text>
</comment>
<accession>D3A9S4</accession>
<dbReference type="RefSeq" id="WP_006770902.1">
    <property type="nucleotide sequence ID" value="NZ_GG667609.1"/>
</dbReference>
<organism evidence="1 2">
    <name type="scientific">Hungatella hathewayi DSM 13479</name>
    <dbReference type="NCBI Taxonomy" id="566550"/>
    <lineage>
        <taxon>Bacteria</taxon>
        <taxon>Bacillati</taxon>
        <taxon>Bacillota</taxon>
        <taxon>Clostridia</taxon>
        <taxon>Lachnospirales</taxon>
        <taxon>Lachnospiraceae</taxon>
        <taxon>Hungatella</taxon>
    </lineage>
</organism>
<sequence>MNEAMQVRAASWPAMVKQRNDSGLTVKEWCAANAIQESVYYYRLNRLRKIALDV</sequence>
<dbReference type="NCBIfam" id="NF047593">
    <property type="entry name" value="IS66_ISAeme5_TnpA"/>
    <property type="match status" value="1"/>
</dbReference>
<evidence type="ECO:0000313" key="2">
    <source>
        <dbReference type="Proteomes" id="UP000004968"/>
    </source>
</evidence>
<dbReference type="GeneID" id="93147569"/>
<name>D3A9S4_9FIRM</name>
<dbReference type="AlphaFoldDB" id="D3A9S4"/>
<dbReference type="EMBL" id="ACIO01000022">
    <property type="protein sequence ID" value="EFD01429.1"/>
    <property type="molecule type" value="Genomic_DNA"/>
</dbReference>
<protein>
    <submittedName>
        <fullName evidence="1">Uncharacterized protein</fullName>
    </submittedName>
</protein>
<reference evidence="1 2" key="1">
    <citation type="submission" date="2010-01" db="EMBL/GenBank/DDBJ databases">
        <authorList>
            <person name="Weinstock G."/>
            <person name="Sodergren E."/>
            <person name="Clifton S."/>
            <person name="Fulton L."/>
            <person name="Fulton B."/>
            <person name="Courtney L."/>
            <person name="Fronick C."/>
            <person name="Harrison M."/>
            <person name="Strong C."/>
            <person name="Farmer C."/>
            <person name="Delahaunty K."/>
            <person name="Markovic C."/>
            <person name="Hall O."/>
            <person name="Minx P."/>
            <person name="Tomlinson C."/>
            <person name="Mitreva M."/>
            <person name="Nelson J."/>
            <person name="Hou S."/>
            <person name="Wollam A."/>
            <person name="Pepin K.H."/>
            <person name="Johnson M."/>
            <person name="Bhonagiri V."/>
            <person name="Nash W.E."/>
            <person name="Warren W."/>
            <person name="Chinwalla A."/>
            <person name="Mardis E.R."/>
            <person name="Wilson R.K."/>
        </authorList>
    </citation>
    <scope>NUCLEOTIDE SEQUENCE [LARGE SCALE GENOMIC DNA]</scope>
    <source>
        <strain evidence="1 2">DSM 13479</strain>
    </source>
</reference>
<dbReference type="Proteomes" id="UP000004968">
    <property type="component" value="Unassembled WGS sequence"/>
</dbReference>
<dbReference type="HOGENOM" id="CLU_3044176_0_0_9"/>
<evidence type="ECO:0000313" key="1">
    <source>
        <dbReference type="EMBL" id="EFD01429.1"/>
    </source>
</evidence>
<gene>
    <name evidence="1" type="ORF">CLOSTHATH_00345</name>
</gene>